<proteinExistence type="predicted"/>
<sequence>MEANITSAKPLGFAESEPDYLNELMNHVPFIVNVRNKLEDRLVEAQIAGLRCLNEPQMIAKCSEEIAARQGEALEELSKAALITKELLSASCPGWTAIRRAGAARREP</sequence>
<dbReference type="VEuPathDB" id="CryptoDB:Vbra_15669"/>
<evidence type="ECO:0000313" key="1">
    <source>
        <dbReference type="EMBL" id="CEM14867.1"/>
    </source>
</evidence>
<dbReference type="EMBL" id="CDMY01000460">
    <property type="protein sequence ID" value="CEM14867.1"/>
    <property type="molecule type" value="Genomic_DNA"/>
</dbReference>
<accession>A0A0G4FM29</accession>
<name>A0A0G4FM29_VITBC</name>
<keyword evidence="2" id="KW-1185">Reference proteome</keyword>
<reference evidence="1 2" key="1">
    <citation type="submission" date="2014-11" db="EMBL/GenBank/DDBJ databases">
        <authorList>
            <person name="Zhu J."/>
            <person name="Qi W."/>
            <person name="Song R."/>
        </authorList>
    </citation>
    <scope>NUCLEOTIDE SEQUENCE [LARGE SCALE GENOMIC DNA]</scope>
</reference>
<dbReference type="AlphaFoldDB" id="A0A0G4FM29"/>
<organism evidence="1 2">
    <name type="scientific">Vitrella brassicaformis (strain CCMP3155)</name>
    <dbReference type="NCBI Taxonomy" id="1169540"/>
    <lineage>
        <taxon>Eukaryota</taxon>
        <taxon>Sar</taxon>
        <taxon>Alveolata</taxon>
        <taxon>Colpodellida</taxon>
        <taxon>Vitrellaceae</taxon>
        <taxon>Vitrella</taxon>
    </lineage>
</organism>
<dbReference type="InParanoid" id="A0A0G4FM29"/>
<dbReference type="Proteomes" id="UP000041254">
    <property type="component" value="Unassembled WGS sequence"/>
</dbReference>
<gene>
    <name evidence="1" type="ORF">Vbra_15669</name>
</gene>
<evidence type="ECO:0000313" key="2">
    <source>
        <dbReference type="Proteomes" id="UP000041254"/>
    </source>
</evidence>
<protein>
    <submittedName>
        <fullName evidence="1">Uncharacterized protein</fullName>
    </submittedName>
</protein>